<dbReference type="RefSeq" id="WP_189486255.1">
    <property type="nucleotide sequence ID" value="NZ_BMZB01000002.1"/>
</dbReference>
<evidence type="ECO:0000313" key="5">
    <source>
        <dbReference type="Proteomes" id="UP000662572"/>
    </source>
</evidence>
<name>A0A918UT63_9CAUL</name>
<evidence type="ECO:0000259" key="3">
    <source>
        <dbReference type="Pfam" id="PF16220"/>
    </source>
</evidence>
<comment type="caution">
    <text evidence="4">The sequence shown here is derived from an EMBL/GenBank/DDBJ whole genome shotgun (WGS) entry which is preliminary data.</text>
</comment>
<feature type="domain" description="FecR N-terminal" evidence="3">
    <location>
        <begin position="15"/>
        <end position="56"/>
    </location>
</feature>
<dbReference type="PANTHER" id="PTHR30273:SF2">
    <property type="entry name" value="PROTEIN FECR"/>
    <property type="match status" value="1"/>
</dbReference>
<sequence>MIKVVNEPSLLSVEDEAAAWVVAMMAETVPAHTERQFELWIKAHPDHAQAYADMCASWQAAPVEDALTFKRRQGASRQFISVVVGGALAACLVLGFVGVNTRSVMLPSFKPQPTYSASLMTGPGDIQDVALPDGTRIALSGNSALTVRYEGRRRQVNLTRGEAWFDVAHDESRAFHVAAGEAEVKVVGTAFNIDLLDAVTTEVSVYRGKVQVAAGERSVDLTLGQKAISQNGRIARSMFDAQAIPDWREGWFEAEDIELGRLIAEVNRFAKTPVRIADPDLAAKTVSGRFKVSDPALVLSGLKQVYGIEVRQGKTVTVLTK</sequence>
<dbReference type="Pfam" id="PF16220">
    <property type="entry name" value="DUF4880"/>
    <property type="match status" value="1"/>
</dbReference>
<dbReference type="Proteomes" id="UP000662572">
    <property type="component" value="Unassembled WGS sequence"/>
</dbReference>
<keyword evidence="1" id="KW-0812">Transmembrane</keyword>
<keyword evidence="1" id="KW-1133">Transmembrane helix</keyword>
<dbReference type="AlphaFoldDB" id="A0A918UT63"/>
<dbReference type="Pfam" id="PF04773">
    <property type="entry name" value="FecR"/>
    <property type="match status" value="1"/>
</dbReference>
<organism evidence="4 5">
    <name type="scientific">Asticcacaulis endophyticus</name>
    <dbReference type="NCBI Taxonomy" id="1395890"/>
    <lineage>
        <taxon>Bacteria</taxon>
        <taxon>Pseudomonadati</taxon>
        <taxon>Pseudomonadota</taxon>
        <taxon>Alphaproteobacteria</taxon>
        <taxon>Caulobacterales</taxon>
        <taxon>Caulobacteraceae</taxon>
        <taxon>Asticcacaulis</taxon>
    </lineage>
</organism>
<evidence type="ECO:0000313" key="4">
    <source>
        <dbReference type="EMBL" id="GGZ33215.1"/>
    </source>
</evidence>
<evidence type="ECO:0000259" key="2">
    <source>
        <dbReference type="Pfam" id="PF04773"/>
    </source>
</evidence>
<dbReference type="PIRSF" id="PIRSF018266">
    <property type="entry name" value="FecR"/>
    <property type="match status" value="1"/>
</dbReference>
<keyword evidence="1" id="KW-0472">Membrane</keyword>
<dbReference type="InterPro" id="IPR012373">
    <property type="entry name" value="Ferrdict_sens_TM"/>
</dbReference>
<reference evidence="4" key="2">
    <citation type="submission" date="2020-09" db="EMBL/GenBank/DDBJ databases">
        <authorList>
            <person name="Sun Q."/>
            <person name="Kim S."/>
        </authorList>
    </citation>
    <scope>NUCLEOTIDE SEQUENCE</scope>
    <source>
        <strain evidence="4">KCTC 32296</strain>
    </source>
</reference>
<accession>A0A918UT63</accession>
<proteinExistence type="predicted"/>
<feature type="domain" description="FecR protein" evidence="2">
    <location>
        <begin position="119"/>
        <end position="211"/>
    </location>
</feature>
<keyword evidence="5" id="KW-1185">Reference proteome</keyword>
<dbReference type="Gene3D" id="3.55.50.30">
    <property type="match status" value="1"/>
</dbReference>
<feature type="transmembrane region" description="Helical" evidence="1">
    <location>
        <begin position="79"/>
        <end position="99"/>
    </location>
</feature>
<dbReference type="EMBL" id="BMZB01000002">
    <property type="protein sequence ID" value="GGZ33215.1"/>
    <property type="molecule type" value="Genomic_DNA"/>
</dbReference>
<evidence type="ECO:0000256" key="1">
    <source>
        <dbReference type="SAM" id="Phobius"/>
    </source>
</evidence>
<gene>
    <name evidence="4" type="ORF">GCM10011273_19390</name>
</gene>
<reference evidence="4" key="1">
    <citation type="journal article" date="2014" name="Int. J. Syst. Evol. Microbiol.">
        <title>Complete genome sequence of Corynebacterium casei LMG S-19264T (=DSM 44701T), isolated from a smear-ripened cheese.</title>
        <authorList>
            <consortium name="US DOE Joint Genome Institute (JGI-PGF)"/>
            <person name="Walter F."/>
            <person name="Albersmeier A."/>
            <person name="Kalinowski J."/>
            <person name="Ruckert C."/>
        </authorList>
    </citation>
    <scope>NUCLEOTIDE SEQUENCE</scope>
    <source>
        <strain evidence="4">KCTC 32296</strain>
    </source>
</reference>
<dbReference type="PANTHER" id="PTHR30273">
    <property type="entry name" value="PERIPLASMIC SIGNAL SENSOR AND SIGMA FACTOR ACTIVATOR FECR-RELATED"/>
    <property type="match status" value="1"/>
</dbReference>
<protein>
    <submittedName>
        <fullName evidence="4">Transcriptional regulator</fullName>
    </submittedName>
</protein>
<dbReference type="InterPro" id="IPR006860">
    <property type="entry name" value="FecR"/>
</dbReference>
<dbReference type="GO" id="GO:0016989">
    <property type="term" value="F:sigma factor antagonist activity"/>
    <property type="evidence" value="ECO:0007669"/>
    <property type="project" value="TreeGrafter"/>
</dbReference>
<dbReference type="Gene3D" id="2.60.120.1440">
    <property type="match status" value="1"/>
</dbReference>
<dbReference type="InterPro" id="IPR032623">
    <property type="entry name" value="FecR_N"/>
</dbReference>